<protein>
    <submittedName>
        <fullName evidence="2">Uncharacterized protein</fullName>
    </submittedName>
</protein>
<evidence type="ECO:0000313" key="3">
    <source>
        <dbReference type="Proteomes" id="UP000295805"/>
    </source>
</evidence>
<feature type="region of interest" description="Disordered" evidence="1">
    <location>
        <begin position="86"/>
        <end position="112"/>
    </location>
</feature>
<name>A0A4V2W7D9_9ACTN</name>
<gene>
    <name evidence="2" type="ORF">EDD19_1433</name>
</gene>
<sequence>MTDLLQGTLDDVTARALRLARAGDHRARPARINGNTAILTPHRTESGHLDTADLAAQAYALALGLSSDDGHYTDGYFTADGLGHYVPAPDSDDHPHPQDSEKHHVPGLERWF</sequence>
<organism evidence="2 3">
    <name type="scientific">Dietzia cinnamea</name>
    <dbReference type="NCBI Taxonomy" id="321318"/>
    <lineage>
        <taxon>Bacteria</taxon>
        <taxon>Bacillati</taxon>
        <taxon>Actinomycetota</taxon>
        <taxon>Actinomycetes</taxon>
        <taxon>Mycobacteriales</taxon>
        <taxon>Dietziaceae</taxon>
        <taxon>Dietzia</taxon>
    </lineage>
</organism>
<dbReference type="AlphaFoldDB" id="A0A4V2W7D9"/>
<dbReference type="Proteomes" id="UP000295805">
    <property type="component" value="Unassembled WGS sequence"/>
</dbReference>
<dbReference type="GeneID" id="89532380"/>
<evidence type="ECO:0000256" key="1">
    <source>
        <dbReference type="SAM" id="MobiDB-lite"/>
    </source>
</evidence>
<dbReference type="EMBL" id="SMCX01000043">
    <property type="protein sequence ID" value="TCW19302.1"/>
    <property type="molecule type" value="Genomic_DNA"/>
</dbReference>
<feature type="compositionally biased region" description="Basic and acidic residues" evidence="1">
    <location>
        <begin position="91"/>
        <end position="112"/>
    </location>
</feature>
<reference evidence="2 3" key="1">
    <citation type="submission" date="2019-03" db="EMBL/GenBank/DDBJ databases">
        <title>Root nodule microbial communities of legume samples collected from USA, Mexico and Botswana.</title>
        <authorList>
            <person name="Hirsch A."/>
        </authorList>
    </citation>
    <scope>NUCLEOTIDE SEQUENCE [LARGE SCALE GENOMIC DNA]</scope>
    <source>
        <strain evidence="2 3">55</strain>
    </source>
</reference>
<evidence type="ECO:0000313" key="2">
    <source>
        <dbReference type="EMBL" id="TCW19302.1"/>
    </source>
</evidence>
<proteinExistence type="predicted"/>
<accession>A0A4V2W7D9</accession>
<comment type="caution">
    <text evidence="2">The sequence shown here is derived from an EMBL/GenBank/DDBJ whole genome shotgun (WGS) entry which is preliminary data.</text>
</comment>
<dbReference type="RefSeq" id="WP_131886637.1">
    <property type="nucleotide sequence ID" value="NZ_CP143054.1"/>
</dbReference>